<proteinExistence type="inferred from homology"/>
<dbReference type="GO" id="GO:0000014">
    <property type="term" value="F:single-stranded DNA endodeoxyribonuclease activity"/>
    <property type="evidence" value="ECO:0007669"/>
    <property type="project" value="TreeGrafter"/>
</dbReference>
<organism evidence="3 4">
    <name type="scientific">Reticulomyxa filosa</name>
    <dbReference type="NCBI Taxonomy" id="46433"/>
    <lineage>
        <taxon>Eukaryota</taxon>
        <taxon>Sar</taxon>
        <taxon>Rhizaria</taxon>
        <taxon>Retaria</taxon>
        <taxon>Foraminifera</taxon>
        <taxon>Monothalamids</taxon>
        <taxon>Reticulomyxidae</taxon>
        <taxon>Reticulomyxa</taxon>
    </lineage>
</organism>
<accession>X6LD16</accession>
<sequence length="112" mass="13017">ANTTVGITYFCFLEHNNDDKHNKNCIAVPTHFFKVLLTKNEKIEQFETASFIMSNHHITENLPLSAYQCEVTDIEKCTGLQFFTKAANNDQLYKMDLQQLFEQLHLSNEDKN</sequence>
<keyword evidence="3" id="KW-0540">Nuclease</keyword>
<dbReference type="Proteomes" id="UP000023152">
    <property type="component" value="Unassembled WGS sequence"/>
</dbReference>
<evidence type="ECO:0000259" key="2">
    <source>
        <dbReference type="Pfam" id="PF01223"/>
    </source>
</evidence>
<dbReference type="InterPro" id="IPR044925">
    <property type="entry name" value="His-Me_finger_sf"/>
</dbReference>
<protein>
    <submittedName>
        <fullName evidence="3">Endonuclease G</fullName>
    </submittedName>
</protein>
<evidence type="ECO:0000256" key="1">
    <source>
        <dbReference type="ARBA" id="ARBA00010052"/>
    </source>
</evidence>
<evidence type="ECO:0000313" key="4">
    <source>
        <dbReference type="Proteomes" id="UP000023152"/>
    </source>
</evidence>
<dbReference type="GO" id="GO:0003676">
    <property type="term" value="F:nucleic acid binding"/>
    <property type="evidence" value="ECO:0007669"/>
    <property type="project" value="InterPro"/>
</dbReference>
<keyword evidence="4" id="KW-1185">Reference proteome</keyword>
<dbReference type="Gene3D" id="3.40.570.10">
    <property type="entry name" value="Extracellular Endonuclease, subunit A"/>
    <property type="match status" value="1"/>
</dbReference>
<dbReference type="GO" id="GO:0046872">
    <property type="term" value="F:metal ion binding"/>
    <property type="evidence" value="ECO:0007669"/>
    <property type="project" value="InterPro"/>
</dbReference>
<name>X6LD16_RETFI</name>
<dbReference type="InterPro" id="IPR001604">
    <property type="entry name" value="Endo_G_ENPP1-like_dom"/>
</dbReference>
<keyword evidence="3" id="KW-0378">Hydrolase</keyword>
<dbReference type="Pfam" id="PF01223">
    <property type="entry name" value="Endonuclease_NS"/>
    <property type="match status" value="1"/>
</dbReference>
<dbReference type="SUPFAM" id="SSF54060">
    <property type="entry name" value="His-Me finger endonucleases"/>
    <property type="match status" value="1"/>
</dbReference>
<dbReference type="OrthoDB" id="5418055at2759"/>
<feature type="non-terminal residue" evidence="3">
    <location>
        <position position="1"/>
    </location>
</feature>
<evidence type="ECO:0000313" key="3">
    <source>
        <dbReference type="EMBL" id="ETN99275.1"/>
    </source>
</evidence>
<dbReference type="GO" id="GO:0004521">
    <property type="term" value="F:RNA endonuclease activity"/>
    <property type="evidence" value="ECO:0007669"/>
    <property type="project" value="TreeGrafter"/>
</dbReference>
<dbReference type="EMBL" id="ASPP01044428">
    <property type="protein sequence ID" value="ETN99275.1"/>
    <property type="molecule type" value="Genomic_DNA"/>
</dbReference>
<reference evidence="3 4" key="1">
    <citation type="journal article" date="2013" name="Curr. Biol.">
        <title>The Genome of the Foraminiferan Reticulomyxa filosa.</title>
        <authorList>
            <person name="Glockner G."/>
            <person name="Hulsmann N."/>
            <person name="Schleicher M."/>
            <person name="Noegel A.A."/>
            <person name="Eichinger L."/>
            <person name="Gallinger C."/>
            <person name="Pawlowski J."/>
            <person name="Sierra R."/>
            <person name="Euteneuer U."/>
            <person name="Pillet L."/>
            <person name="Moustafa A."/>
            <person name="Platzer M."/>
            <person name="Groth M."/>
            <person name="Szafranski K."/>
            <person name="Schliwa M."/>
        </authorList>
    </citation>
    <scope>NUCLEOTIDE SEQUENCE [LARGE SCALE GENOMIC DNA]</scope>
</reference>
<dbReference type="PANTHER" id="PTHR13966:SF5">
    <property type="entry name" value="ENDONUCLEASE G, MITOCHONDRIAL"/>
    <property type="match status" value="1"/>
</dbReference>
<dbReference type="InterPro" id="IPR044929">
    <property type="entry name" value="DNA/RNA_non-sp_Endonuclease_sf"/>
</dbReference>
<comment type="caution">
    <text evidence="3">The sequence shown here is derived from an EMBL/GenBank/DDBJ whole genome shotgun (WGS) entry which is preliminary data.</text>
</comment>
<keyword evidence="3" id="KW-0255">Endonuclease</keyword>
<dbReference type="GO" id="GO:0005634">
    <property type="term" value="C:nucleus"/>
    <property type="evidence" value="ECO:0007669"/>
    <property type="project" value="TreeGrafter"/>
</dbReference>
<dbReference type="InterPro" id="IPR040255">
    <property type="entry name" value="Non-specific_endonuclease"/>
</dbReference>
<dbReference type="GO" id="GO:0005743">
    <property type="term" value="C:mitochondrial inner membrane"/>
    <property type="evidence" value="ECO:0007669"/>
    <property type="project" value="TreeGrafter"/>
</dbReference>
<dbReference type="AlphaFoldDB" id="X6LD16"/>
<dbReference type="PANTHER" id="PTHR13966">
    <property type="entry name" value="ENDONUCLEASE RELATED"/>
    <property type="match status" value="1"/>
</dbReference>
<gene>
    <name evidence="3" type="ORF">RFI_38206</name>
</gene>
<feature type="domain" description="DNA/RNA non-specific endonuclease/pyrophosphatase/phosphodiesterase" evidence="2">
    <location>
        <begin position="15"/>
        <end position="87"/>
    </location>
</feature>
<comment type="similarity">
    <text evidence="1">Belongs to the DNA/RNA non-specific endonuclease family.</text>
</comment>